<gene>
    <name evidence="6" type="ORF">LRS13_01615</name>
</gene>
<sequence length="199" mass="21899">MSTGGSATREDRILAAATRLFRARPYEDVSLDAIADEAGVARGLINHYFGTKRGVYLEVVREVTSVESFPVPDYVQGATPRARLLESLDAWLDLIERDREVWEMSLRAATSMGDGEIAAIIEEAREETARRLVAVLGLGPVGEIADETLATVRAWAGFGEAVVVQWLQYDRITREQAHDLIVDTIMPGVERLTADVARA</sequence>
<dbReference type="InterPro" id="IPR054129">
    <property type="entry name" value="DesT_TetR_C"/>
</dbReference>
<evidence type="ECO:0000259" key="5">
    <source>
        <dbReference type="PROSITE" id="PS50977"/>
    </source>
</evidence>
<dbReference type="SUPFAM" id="SSF48498">
    <property type="entry name" value="Tetracyclin repressor-like, C-terminal domain"/>
    <property type="match status" value="1"/>
</dbReference>
<feature type="domain" description="HTH tetR-type" evidence="5">
    <location>
        <begin position="7"/>
        <end position="67"/>
    </location>
</feature>
<dbReference type="InterPro" id="IPR036271">
    <property type="entry name" value="Tet_transcr_reg_TetR-rel_C_sf"/>
</dbReference>
<feature type="DNA-binding region" description="H-T-H motif" evidence="4">
    <location>
        <begin position="30"/>
        <end position="49"/>
    </location>
</feature>
<dbReference type="EMBL" id="CP088295">
    <property type="protein sequence ID" value="UUY04254.1"/>
    <property type="molecule type" value="Genomic_DNA"/>
</dbReference>
<evidence type="ECO:0000256" key="1">
    <source>
        <dbReference type="ARBA" id="ARBA00023015"/>
    </source>
</evidence>
<reference evidence="7" key="1">
    <citation type="submission" date="2021-11" db="EMBL/GenBank/DDBJ databases">
        <title>Cultivation dependent microbiological survey of springs from the worlds oldest radium mine currently devoted to the extraction of radon-saturated water.</title>
        <authorList>
            <person name="Kapinusova G."/>
            <person name="Smrhova T."/>
            <person name="Strejcek M."/>
            <person name="Suman J."/>
            <person name="Jani K."/>
            <person name="Pajer P."/>
            <person name="Uhlik O."/>
        </authorList>
    </citation>
    <scope>NUCLEOTIDE SEQUENCE [LARGE SCALE GENOMIC DNA]</scope>
    <source>
        <strain evidence="7">J379</strain>
    </source>
</reference>
<dbReference type="SUPFAM" id="SSF46689">
    <property type="entry name" value="Homeodomain-like"/>
    <property type="match status" value="1"/>
</dbReference>
<dbReference type="PANTHER" id="PTHR30055">
    <property type="entry name" value="HTH-TYPE TRANSCRIPTIONAL REGULATOR RUTR"/>
    <property type="match status" value="1"/>
</dbReference>
<dbReference type="PRINTS" id="PR00455">
    <property type="entry name" value="HTHTETR"/>
</dbReference>
<name>A0ABY5PHU4_9ACTN</name>
<evidence type="ECO:0000313" key="6">
    <source>
        <dbReference type="EMBL" id="UUY04254.1"/>
    </source>
</evidence>
<dbReference type="Proteomes" id="UP001058860">
    <property type="component" value="Chromosome"/>
</dbReference>
<evidence type="ECO:0000256" key="4">
    <source>
        <dbReference type="PROSITE-ProRule" id="PRU00335"/>
    </source>
</evidence>
<keyword evidence="2 4" id="KW-0238">DNA-binding</keyword>
<proteinExistence type="predicted"/>
<dbReference type="Pfam" id="PF21943">
    <property type="entry name" value="TetR_C_46"/>
    <property type="match status" value="1"/>
</dbReference>
<keyword evidence="7" id="KW-1185">Reference proteome</keyword>
<dbReference type="InterPro" id="IPR050109">
    <property type="entry name" value="HTH-type_TetR-like_transc_reg"/>
</dbReference>
<accession>A0ABY5PHU4</accession>
<dbReference type="PANTHER" id="PTHR30055:SF234">
    <property type="entry name" value="HTH-TYPE TRANSCRIPTIONAL REGULATOR BETI"/>
    <property type="match status" value="1"/>
</dbReference>
<dbReference type="RefSeq" id="WP_353864744.1">
    <property type="nucleotide sequence ID" value="NZ_CP088295.1"/>
</dbReference>
<dbReference type="InterPro" id="IPR001647">
    <property type="entry name" value="HTH_TetR"/>
</dbReference>
<evidence type="ECO:0000313" key="7">
    <source>
        <dbReference type="Proteomes" id="UP001058860"/>
    </source>
</evidence>
<keyword evidence="1" id="KW-0805">Transcription regulation</keyword>
<protein>
    <submittedName>
        <fullName evidence="6">TetR/AcrR family transcriptional regulator</fullName>
    </submittedName>
</protein>
<dbReference type="Pfam" id="PF00440">
    <property type="entry name" value="TetR_N"/>
    <property type="match status" value="1"/>
</dbReference>
<dbReference type="PROSITE" id="PS50977">
    <property type="entry name" value="HTH_TETR_2"/>
    <property type="match status" value="1"/>
</dbReference>
<evidence type="ECO:0000256" key="2">
    <source>
        <dbReference type="ARBA" id="ARBA00023125"/>
    </source>
</evidence>
<organism evidence="6 7">
    <name type="scientific">Svornostia abyssi</name>
    <dbReference type="NCBI Taxonomy" id="2898438"/>
    <lineage>
        <taxon>Bacteria</taxon>
        <taxon>Bacillati</taxon>
        <taxon>Actinomycetota</taxon>
        <taxon>Thermoleophilia</taxon>
        <taxon>Solirubrobacterales</taxon>
        <taxon>Baekduiaceae</taxon>
        <taxon>Svornostia</taxon>
    </lineage>
</organism>
<keyword evidence="3" id="KW-0804">Transcription</keyword>
<evidence type="ECO:0000256" key="3">
    <source>
        <dbReference type="ARBA" id="ARBA00023163"/>
    </source>
</evidence>
<dbReference type="InterPro" id="IPR009057">
    <property type="entry name" value="Homeodomain-like_sf"/>
</dbReference>
<dbReference type="Gene3D" id="1.10.357.10">
    <property type="entry name" value="Tetracycline Repressor, domain 2"/>
    <property type="match status" value="1"/>
</dbReference>